<name>A0A9P5NLR4_GYMJU</name>
<dbReference type="PROSITE" id="PS00943">
    <property type="entry name" value="UBIA"/>
    <property type="match status" value="1"/>
</dbReference>
<dbReference type="GO" id="GO:0006744">
    <property type="term" value="P:ubiquinone biosynthetic process"/>
    <property type="evidence" value="ECO:0007669"/>
    <property type="project" value="TreeGrafter"/>
</dbReference>
<dbReference type="Gene3D" id="1.20.120.1780">
    <property type="entry name" value="UbiA prenyltransferase"/>
    <property type="match status" value="1"/>
</dbReference>
<evidence type="ECO:0000256" key="2">
    <source>
        <dbReference type="ARBA" id="ARBA00004141"/>
    </source>
</evidence>
<dbReference type="GO" id="GO:0016765">
    <property type="term" value="F:transferase activity, transferring alkyl or aryl (other than methyl) groups"/>
    <property type="evidence" value="ECO:0007669"/>
    <property type="project" value="InterPro"/>
</dbReference>
<feature type="transmembrane region" description="Helical" evidence="8">
    <location>
        <begin position="150"/>
        <end position="168"/>
    </location>
</feature>
<feature type="transmembrane region" description="Helical" evidence="8">
    <location>
        <begin position="83"/>
        <end position="102"/>
    </location>
</feature>
<dbReference type="Pfam" id="PF01040">
    <property type="entry name" value="UbiA"/>
    <property type="match status" value="1"/>
</dbReference>
<keyword evidence="6 8" id="KW-1133">Transmembrane helix</keyword>
<comment type="similarity">
    <text evidence="3">Belongs to the UbiA prenyltransferase family.</text>
</comment>
<accession>A0A9P5NLR4</accession>
<evidence type="ECO:0000256" key="3">
    <source>
        <dbReference type="ARBA" id="ARBA00005985"/>
    </source>
</evidence>
<protein>
    <submittedName>
        <fullName evidence="9">UbiA prenyltransferase family</fullName>
    </submittedName>
</protein>
<dbReference type="Gene3D" id="1.10.357.140">
    <property type="entry name" value="UbiA prenyltransferase"/>
    <property type="match status" value="1"/>
</dbReference>
<dbReference type="InterPro" id="IPR039653">
    <property type="entry name" value="Prenyltransferase"/>
</dbReference>
<dbReference type="PANTHER" id="PTHR11048">
    <property type="entry name" value="PRENYLTRANSFERASES"/>
    <property type="match status" value="1"/>
</dbReference>
<feature type="transmembrane region" description="Helical" evidence="8">
    <location>
        <begin position="57"/>
        <end position="74"/>
    </location>
</feature>
<dbReference type="InterPro" id="IPR030470">
    <property type="entry name" value="UbiA_prenylTrfase_CS"/>
</dbReference>
<evidence type="ECO:0000256" key="1">
    <source>
        <dbReference type="ARBA" id="ARBA00001946"/>
    </source>
</evidence>
<organism evidence="9 10">
    <name type="scientific">Gymnopilus junonius</name>
    <name type="common">Spectacular rustgill mushroom</name>
    <name type="synonym">Gymnopilus spectabilis subsp. junonius</name>
    <dbReference type="NCBI Taxonomy" id="109634"/>
    <lineage>
        <taxon>Eukaryota</taxon>
        <taxon>Fungi</taxon>
        <taxon>Dikarya</taxon>
        <taxon>Basidiomycota</taxon>
        <taxon>Agaricomycotina</taxon>
        <taxon>Agaricomycetes</taxon>
        <taxon>Agaricomycetidae</taxon>
        <taxon>Agaricales</taxon>
        <taxon>Agaricineae</taxon>
        <taxon>Hymenogastraceae</taxon>
        <taxon>Gymnopilus</taxon>
    </lineage>
</organism>
<comment type="subcellular location">
    <subcellularLocation>
        <location evidence="2">Membrane</location>
        <topology evidence="2">Multi-pass membrane protein</topology>
    </subcellularLocation>
</comment>
<evidence type="ECO:0000256" key="4">
    <source>
        <dbReference type="ARBA" id="ARBA00022679"/>
    </source>
</evidence>
<dbReference type="AlphaFoldDB" id="A0A9P5NLR4"/>
<dbReference type="CDD" id="cd13959">
    <property type="entry name" value="PT_UbiA_COQ2"/>
    <property type="match status" value="1"/>
</dbReference>
<sequence>MACTINDMCDYEYDYQVERTKDRPLASGRISLRAASAFLIVQVLLFGTALWTSNKNLVWYRIACIPLIFMYPLMKRITHLPQAWLGIAINWGSILAWTTVYGSLNFNVIVPLLGGLWAWTMFYDTIYACQDRKDDAKIGIGSSALVFEDKMSPILSLLASAFIIFLASSLRANGHSSITIIFTVALATYELGQQIKTVDPVNPESYKGNLARNARFGFMLWFAMLVEYLLI</sequence>
<keyword evidence="5 8" id="KW-0812">Transmembrane</keyword>
<feature type="transmembrane region" description="Helical" evidence="8">
    <location>
        <begin position="30"/>
        <end position="51"/>
    </location>
</feature>
<dbReference type="OrthoDB" id="18170at2759"/>
<dbReference type="PANTHER" id="PTHR11048:SF28">
    <property type="entry name" value="4-HYDROXYBENZOATE POLYPRENYLTRANSFERASE, MITOCHONDRIAL"/>
    <property type="match status" value="1"/>
</dbReference>
<evidence type="ECO:0000256" key="6">
    <source>
        <dbReference type="ARBA" id="ARBA00022989"/>
    </source>
</evidence>
<reference evidence="9" key="1">
    <citation type="submission" date="2020-11" db="EMBL/GenBank/DDBJ databases">
        <authorList>
            <consortium name="DOE Joint Genome Institute"/>
            <person name="Ahrendt S."/>
            <person name="Riley R."/>
            <person name="Andreopoulos W."/>
            <person name="LaButti K."/>
            <person name="Pangilinan J."/>
            <person name="Ruiz-duenas F.J."/>
            <person name="Barrasa J.M."/>
            <person name="Sanchez-Garcia M."/>
            <person name="Camarero S."/>
            <person name="Miyauchi S."/>
            <person name="Serrano A."/>
            <person name="Linde D."/>
            <person name="Babiker R."/>
            <person name="Drula E."/>
            <person name="Ayuso-Fernandez I."/>
            <person name="Pacheco R."/>
            <person name="Padilla G."/>
            <person name="Ferreira P."/>
            <person name="Barriuso J."/>
            <person name="Kellner H."/>
            <person name="Castanera R."/>
            <person name="Alfaro M."/>
            <person name="Ramirez L."/>
            <person name="Pisabarro A.G."/>
            <person name="Kuo A."/>
            <person name="Tritt A."/>
            <person name="Lipzen A."/>
            <person name="He G."/>
            <person name="Yan M."/>
            <person name="Ng V."/>
            <person name="Cullen D."/>
            <person name="Martin F."/>
            <person name="Rosso M.-N."/>
            <person name="Henrissat B."/>
            <person name="Hibbett D."/>
            <person name="Martinez A.T."/>
            <person name="Grigoriev I.V."/>
        </authorList>
    </citation>
    <scope>NUCLEOTIDE SEQUENCE</scope>
    <source>
        <strain evidence="9">AH 44721</strain>
    </source>
</reference>
<proteinExistence type="inferred from homology"/>
<dbReference type="GO" id="GO:0005743">
    <property type="term" value="C:mitochondrial inner membrane"/>
    <property type="evidence" value="ECO:0007669"/>
    <property type="project" value="TreeGrafter"/>
</dbReference>
<keyword evidence="4" id="KW-0808">Transferase</keyword>
<dbReference type="FunFam" id="1.20.120.1780:FF:000001">
    <property type="entry name" value="4-hydroxybenzoate octaprenyltransferase"/>
    <property type="match status" value="1"/>
</dbReference>
<dbReference type="InterPro" id="IPR044878">
    <property type="entry name" value="UbiA_sf"/>
</dbReference>
<evidence type="ECO:0000256" key="8">
    <source>
        <dbReference type="SAM" id="Phobius"/>
    </source>
</evidence>
<evidence type="ECO:0000256" key="7">
    <source>
        <dbReference type="ARBA" id="ARBA00023136"/>
    </source>
</evidence>
<evidence type="ECO:0000256" key="5">
    <source>
        <dbReference type="ARBA" id="ARBA00022692"/>
    </source>
</evidence>
<gene>
    <name evidence="9" type="ORF">CPB84DRAFT_1731586</name>
</gene>
<evidence type="ECO:0000313" key="10">
    <source>
        <dbReference type="Proteomes" id="UP000724874"/>
    </source>
</evidence>
<comment type="caution">
    <text evidence="9">The sequence shown here is derived from an EMBL/GenBank/DDBJ whole genome shotgun (WGS) entry which is preliminary data.</text>
</comment>
<comment type="cofactor">
    <cofactor evidence="1">
        <name>Mg(2+)</name>
        <dbReference type="ChEBI" id="CHEBI:18420"/>
    </cofactor>
</comment>
<evidence type="ECO:0000313" key="9">
    <source>
        <dbReference type="EMBL" id="KAF8896769.1"/>
    </source>
</evidence>
<dbReference type="EMBL" id="JADNYJ010000059">
    <property type="protein sequence ID" value="KAF8896769.1"/>
    <property type="molecule type" value="Genomic_DNA"/>
</dbReference>
<keyword evidence="7 8" id="KW-0472">Membrane</keyword>
<dbReference type="InterPro" id="IPR000537">
    <property type="entry name" value="UbiA_prenyltransferase"/>
</dbReference>
<keyword evidence="10" id="KW-1185">Reference proteome</keyword>
<dbReference type="Proteomes" id="UP000724874">
    <property type="component" value="Unassembled WGS sequence"/>
</dbReference>